<dbReference type="SMART" id="SM00363">
    <property type="entry name" value="S4"/>
    <property type="match status" value="1"/>
</dbReference>
<keyword evidence="5 10" id="KW-0694">RNA-binding</keyword>
<evidence type="ECO:0000256" key="5">
    <source>
        <dbReference type="ARBA" id="ARBA00022884"/>
    </source>
</evidence>
<dbReference type="GO" id="GO:0032040">
    <property type="term" value="C:small-subunit processome"/>
    <property type="evidence" value="ECO:0007669"/>
    <property type="project" value="TreeGrafter"/>
</dbReference>
<sequence>MRQLKFHEQKLLKKVDFLQWKYDNVREIKVMRRYHIQKREDYIKYNKLCGQVKKLANRISLLNPRDPIRAQRETQLLDKLYGMGLVTSAKKFSDADKITVSAFCRRRLPIVMCRLKMAETVREAVTFVEQGHIRVGPETITDPAFLVNRNMEDFVTWVDTSKIRRKILKYNDKLQIFRRKMKLPWSHGVGFYVEGAQTSLPWKPIPKKNELAPSALGGCQRR</sequence>
<reference evidence="13 14" key="1">
    <citation type="journal article" date="2018" name="New Phytol.">
        <title>Phylogenomics of Endogonaceae and evolution of mycorrhizas within Mucoromycota.</title>
        <authorList>
            <person name="Chang Y."/>
            <person name="Desiro A."/>
            <person name="Na H."/>
            <person name="Sandor L."/>
            <person name="Lipzen A."/>
            <person name="Clum A."/>
            <person name="Barry K."/>
            <person name="Grigoriev I.V."/>
            <person name="Martin F.M."/>
            <person name="Stajich J.E."/>
            <person name="Smith M.E."/>
            <person name="Bonito G."/>
            <person name="Spatafora J.W."/>
        </authorList>
    </citation>
    <scope>NUCLEOTIDE SEQUENCE [LARGE SCALE GENOMIC DNA]</scope>
    <source>
        <strain evidence="13 14">GMNB39</strain>
    </source>
</reference>
<dbReference type="AlphaFoldDB" id="A0A433CYP8"/>
<evidence type="ECO:0000313" key="13">
    <source>
        <dbReference type="EMBL" id="RUP43709.1"/>
    </source>
</evidence>
<protein>
    <recommendedName>
        <fullName evidence="8">U3 small nucleolar ribonucleoprotein protein IMP3</fullName>
    </recommendedName>
    <alternativeName>
        <fullName evidence="9">U3 small nucleolar ribonucleoprotein protein imp3</fullName>
    </alternativeName>
</protein>
<dbReference type="InterPro" id="IPR001912">
    <property type="entry name" value="Ribosomal_uS4_N"/>
</dbReference>
<dbReference type="GO" id="GO:0005840">
    <property type="term" value="C:ribosome"/>
    <property type="evidence" value="ECO:0007669"/>
    <property type="project" value="UniProtKB-KW"/>
</dbReference>
<dbReference type="FunFam" id="3.10.290.10:FF:000006">
    <property type="entry name" value="U3 small nucleolar ribonucleoprotein IMP3"/>
    <property type="match status" value="1"/>
</dbReference>
<dbReference type="GO" id="GO:0030515">
    <property type="term" value="F:snoRNA binding"/>
    <property type="evidence" value="ECO:0007669"/>
    <property type="project" value="TreeGrafter"/>
</dbReference>
<comment type="subcellular location">
    <subcellularLocation>
        <location evidence="1">Nucleus</location>
        <location evidence="1">Nucleolus</location>
    </subcellularLocation>
</comment>
<evidence type="ECO:0000256" key="1">
    <source>
        <dbReference type="ARBA" id="ARBA00004604"/>
    </source>
</evidence>
<feature type="domain" description="Small ribosomal subunit protein uS4 N-terminal" evidence="12">
    <location>
        <begin position="3"/>
        <end position="105"/>
    </location>
</feature>
<accession>A0A433CYP8</accession>
<evidence type="ECO:0000256" key="7">
    <source>
        <dbReference type="ARBA" id="ARBA00023274"/>
    </source>
</evidence>
<evidence type="ECO:0000256" key="9">
    <source>
        <dbReference type="ARBA" id="ARBA00072223"/>
    </source>
</evidence>
<gene>
    <name evidence="13" type="ORF">BC936DRAFT_136829</name>
</gene>
<keyword evidence="4" id="KW-0699">rRNA-binding</keyword>
<dbReference type="Gene3D" id="3.10.290.10">
    <property type="entry name" value="RNA-binding S4 domain"/>
    <property type="match status" value="1"/>
</dbReference>
<dbReference type="InterPro" id="IPR022801">
    <property type="entry name" value="Ribosomal_uS4"/>
</dbReference>
<keyword evidence="14" id="KW-1185">Reference proteome</keyword>
<dbReference type="GO" id="GO:0034457">
    <property type="term" value="C:Mpp10 complex"/>
    <property type="evidence" value="ECO:0007669"/>
    <property type="project" value="TreeGrafter"/>
</dbReference>
<dbReference type="Pfam" id="PF00163">
    <property type="entry name" value="Ribosomal_S4"/>
    <property type="match status" value="1"/>
</dbReference>
<dbReference type="GO" id="GO:0019843">
    <property type="term" value="F:rRNA binding"/>
    <property type="evidence" value="ECO:0007669"/>
    <property type="project" value="UniProtKB-KW"/>
</dbReference>
<evidence type="ECO:0000256" key="2">
    <source>
        <dbReference type="ARBA" id="ARBA00007465"/>
    </source>
</evidence>
<comment type="caution">
    <text evidence="13">The sequence shown here is derived from an EMBL/GenBank/DDBJ whole genome shotgun (WGS) entry which is preliminary data.</text>
</comment>
<keyword evidence="13" id="KW-0689">Ribosomal protein</keyword>
<evidence type="ECO:0000256" key="4">
    <source>
        <dbReference type="ARBA" id="ARBA00022730"/>
    </source>
</evidence>
<dbReference type="SUPFAM" id="SSF55174">
    <property type="entry name" value="Alpha-L RNA-binding motif"/>
    <property type="match status" value="1"/>
</dbReference>
<dbReference type="Proteomes" id="UP000268093">
    <property type="component" value="Unassembled WGS sequence"/>
</dbReference>
<keyword evidence="6" id="KW-0539">Nucleus</keyword>
<dbReference type="OrthoDB" id="10248812at2759"/>
<dbReference type="PROSITE" id="PS50889">
    <property type="entry name" value="S4"/>
    <property type="match status" value="1"/>
</dbReference>
<dbReference type="InterPro" id="IPR036986">
    <property type="entry name" value="S4_RNA-bd_sf"/>
</dbReference>
<name>A0A433CYP8_9FUNG</name>
<evidence type="ECO:0000256" key="6">
    <source>
        <dbReference type="ARBA" id="ARBA00023242"/>
    </source>
</evidence>
<comment type="similarity">
    <text evidence="2">Belongs to the universal ribosomal protein uS4 family.</text>
</comment>
<evidence type="ECO:0000259" key="12">
    <source>
        <dbReference type="SMART" id="SM01390"/>
    </source>
</evidence>
<dbReference type="PANTHER" id="PTHR11831:SF1">
    <property type="entry name" value="U3 SMALL NUCLEOLAR RIBONUCLEOPROTEIN PROTEIN IMP3"/>
    <property type="match status" value="1"/>
</dbReference>
<proteinExistence type="inferred from homology"/>
<dbReference type="CDD" id="cd00165">
    <property type="entry name" value="S4"/>
    <property type="match status" value="1"/>
</dbReference>
<dbReference type="Pfam" id="PF01479">
    <property type="entry name" value="S4"/>
    <property type="match status" value="1"/>
</dbReference>
<evidence type="ECO:0000259" key="11">
    <source>
        <dbReference type="SMART" id="SM00363"/>
    </source>
</evidence>
<evidence type="ECO:0000313" key="14">
    <source>
        <dbReference type="Proteomes" id="UP000268093"/>
    </source>
</evidence>
<dbReference type="InterPro" id="IPR002942">
    <property type="entry name" value="S4_RNA-bd"/>
</dbReference>
<evidence type="ECO:0000256" key="8">
    <source>
        <dbReference type="ARBA" id="ARBA00069727"/>
    </source>
</evidence>
<feature type="domain" description="RNA-binding S4" evidence="11">
    <location>
        <begin position="106"/>
        <end position="171"/>
    </location>
</feature>
<keyword evidence="3" id="KW-0690">Ribosome biogenesis</keyword>
<dbReference type="GO" id="GO:0042274">
    <property type="term" value="P:ribosomal small subunit biogenesis"/>
    <property type="evidence" value="ECO:0007669"/>
    <property type="project" value="TreeGrafter"/>
</dbReference>
<dbReference type="PANTHER" id="PTHR11831">
    <property type="entry name" value="30S 40S RIBOSOMAL PROTEIN"/>
    <property type="match status" value="1"/>
</dbReference>
<organism evidence="13 14">
    <name type="scientific">Jimgerdemannia flammicorona</name>
    <dbReference type="NCBI Taxonomy" id="994334"/>
    <lineage>
        <taxon>Eukaryota</taxon>
        <taxon>Fungi</taxon>
        <taxon>Fungi incertae sedis</taxon>
        <taxon>Mucoromycota</taxon>
        <taxon>Mucoromycotina</taxon>
        <taxon>Endogonomycetes</taxon>
        <taxon>Endogonales</taxon>
        <taxon>Endogonaceae</taxon>
        <taxon>Jimgerdemannia</taxon>
    </lineage>
</organism>
<dbReference type="SMART" id="SM01390">
    <property type="entry name" value="Ribosomal_S4"/>
    <property type="match status" value="1"/>
</dbReference>
<dbReference type="GO" id="GO:0006364">
    <property type="term" value="P:rRNA processing"/>
    <property type="evidence" value="ECO:0007669"/>
    <property type="project" value="TreeGrafter"/>
</dbReference>
<evidence type="ECO:0000256" key="3">
    <source>
        <dbReference type="ARBA" id="ARBA00022517"/>
    </source>
</evidence>
<dbReference type="EMBL" id="RBNI01010450">
    <property type="protein sequence ID" value="RUP43709.1"/>
    <property type="molecule type" value="Genomic_DNA"/>
</dbReference>
<keyword evidence="7" id="KW-0687">Ribonucleoprotein</keyword>
<evidence type="ECO:0000256" key="10">
    <source>
        <dbReference type="PROSITE-ProRule" id="PRU00182"/>
    </source>
</evidence>